<name>D6PJ07_9ZZZZ</name>
<dbReference type="InterPro" id="IPR002014">
    <property type="entry name" value="VHS_dom"/>
</dbReference>
<dbReference type="EMBL" id="GU943085">
    <property type="protein sequence ID" value="ADD95708.1"/>
    <property type="molecule type" value="Genomic_DNA"/>
</dbReference>
<proteinExistence type="predicted"/>
<reference evidence="3" key="1">
    <citation type="journal article" date="2010" name="ISME J.">
        <title>Metagenome of the Mediterranean deep chlorophyll maximum studied by direct and fosmid library 454 pyrosequencing.</title>
        <authorList>
            <person name="Ghai R."/>
            <person name="Martin-Cuadrado A.B."/>
            <person name="Molto A.G."/>
            <person name="Heredia I.G."/>
            <person name="Cabrera R."/>
            <person name="Martin J."/>
            <person name="Verdu M."/>
            <person name="Deschamps P."/>
            <person name="Moreira D."/>
            <person name="Lopez-Garcia P."/>
            <person name="Mira A."/>
            <person name="Rodriguez-Valera F."/>
        </authorList>
    </citation>
    <scope>NUCLEOTIDE SEQUENCE</scope>
</reference>
<protein>
    <recommendedName>
        <fullName evidence="2">VHS domain-containing protein</fullName>
    </recommendedName>
</protein>
<dbReference type="AlphaFoldDB" id="D6PJ07"/>
<feature type="domain" description="VHS" evidence="2">
    <location>
        <begin position="1"/>
        <end position="34"/>
    </location>
</feature>
<feature type="compositionally biased region" description="Polar residues" evidence="1">
    <location>
        <begin position="58"/>
        <end position="70"/>
    </location>
</feature>
<accession>D6PJ07</accession>
<feature type="region of interest" description="Disordered" evidence="1">
    <location>
        <begin position="57"/>
        <end position="76"/>
    </location>
</feature>
<dbReference type="GO" id="GO:0043130">
    <property type="term" value="F:ubiquitin binding"/>
    <property type="evidence" value="ECO:0007669"/>
    <property type="project" value="InterPro"/>
</dbReference>
<dbReference type="PROSITE" id="PS50179">
    <property type="entry name" value="VHS"/>
    <property type="match status" value="1"/>
</dbReference>
<evidence type="ECO:0000313" key="3">
    <source>
        <dbReference type="EMBL" id="ADD95708.1"/>
    </source>
</evidence>
<evidence type="ECO:0000259" key="2">
    <source>
        <dbReference type="PROSITE" id="PS50179"/>
    </source>
</evidence>
<dbReference type="GO" id="GO:0035091">
    <property type="term" value="F:phosphatidylinositol binding"/>
    <property type="evidence" value="ECO:0007669"/>
    <property type="project" value="InterPro"/>
</dbReference>
<evidence type="ECO:0000256" key="1">
    <source>
        <dbReference type="SAM" id="MobiDB-lite"/>
    </source>
</evidence>
<sequence length="76" mass="9049">MIQIWADTFMMHEDQFPYIMANYRLLRKEKVEFPKRDPTEKFMINFDGTESPVYASMEVQSRKPSTTLVDSNKPKN</sequence>
<organism evidence="3">
    <name type="scientific">uncultured organism MedDCM-OCT-S01-C7</name>
    <dbReference type="NCBI Taxonomy" id="743602"/>
    <lineage>
        <taxon>unclassified sequences</taxon>
        <taxon>environmental samples</taxon>
    </lineage>
</organism>